<sequence>MAGMATTTGVQEPEEVAFPESTRVSTLLEQIAKERSWSDEQILQDLTIADKHRLYFVKDLLLLSDQSWQVIELLPLVKDLLRQSISIGRQKEDAKALKRAKKAEYKKQQRMDMEAALRSNNNDTSNAGDLEKLENTSAAEPSVQSLVPLVQYTRLTPQPTGSSQTLTLTPKPTSQSLDDTESQSFSQKAERRGSGSSIPSSSSSSSSDFSASTPPSNANGSKANSGLTGSTTTRVRRIMPKGPNRILVTAASGKTFEADRYCPHKKVDLATWGAVVGDNLICTKHNWSFRLDGGGYCAKEGKSIHASPCKVNDW</sequence>
<dbReference type="PROSITE" id="PS51296">
    <property type="entry name" value="RIESKE"/>
    <property type="match status" value="1"/>
</dbReference>
<evidence type="ECO:0000256" key="5">
    <source>
        <dbReference type="SAM" id="MobiDB-lite"/>
    </source>
</evidence>
<keyword evidence="2" id="KW-0479">Metal-binding</keyword>
<evidence type="ECO:0000256" key="3">
    <source>
        <dbReference type="ARBA" id="ARBA00023004"/>
    </source>
</evidence>
<dbReference type="AlphaFoldDB" id="A0A261Y7R0"/>
<dbReference type="GO" id="GO:0051537">
    <property type="term" value="F:2 iron, 2 sulfur cluster binding"/>
    <property type="evidence" value="ECO:0007669"/>
    <property type="project" value="UniProtKB-KW"/>
</dbReference>
<gene>
    <name evidence="7" type="ORF">BZG36_00314</name>
</gene>
<reference evidence="7 8" key="1">
    <citation type="journal article" date="2017" name="Mycologia">
        <title>Bifiguratus adelaidae, gen. et sp. nov., a new member of Mucoromycotina in endophytic and soil-dwelling habitats.</title>
        <authorList>
            <person name="Torres-Cruz T.J."/>
            <person name="Billingsley Tobias T.L."/>
            <person name="Almatruk M."/>
            <person name="Hesse C."/>
            <person name="Kuske C.R."/>
            <person name="Desiro A."/>
            <person name="Benucci G.M."/>
            <person name="Bonito G."/>
            <person name="Stajich J.E."/>
            <person name="Dunlap C."/>
            <person name="Arnold A.E."/>
            <person name="Porras-Alfaro A."/>
        </authorList>
    </citation>
    <scope>NUCLEOTIDE SEQUENCE [LARGE SCALE GENOMIC DNA]</scope>
    <source>
        <strain evidence="7 8">AZ0501</strain>
    </source>
</reference>
<dbReference type="OrthoDB" id="426882at2759"/>
<organism evidence="7 8">
    <name type="scientific">Bifiguratus adelaidae</name>
    <dbReference type="NCBI Taxonomy" id="1938954"/>
    <lineage>
        <taxon>Eukaryota</taxon>
        <taxon>Fungi</taxon>
        <taxon>Fungi incertae sedis</taxon>
        <taxon>Mucoromycota</taxon>
        <taxon>Mucoromycotina</taxon>
        <taxon>Endogonomycetes</taxon>
        <taxon>Endogonales</taxon>
        <taxon>Endogonales incertae sedis</taxon>
        <taxon>Bifiguratus</taxon>
    </lineage>
</organism>
<feature type="compositionally biased region" description="Low complexity" evidence="5">
    <location>
        <begin position="194"/>
        <end position="216"/>
    </location>
</feature>
<feature type="region of interest" description="Disordered" evidence="5">
    <location>
        <begin position="155"/>
        <end position="236"/>
    </location>
</feature>
<evidence type="ECO:0000256" key="2">
    <source>
        <dbReference type="ARBA" id="ARBA00022723"/>
    </source>
</evidence>
<evidence type="ECO:0000313" key="7">
    <source>
        <dbReference type="EMBL" id="OZJ06618.1"/>
    </source>
</evidence>
<feature type="compositionally biased region" description="Polar residues" evidence="5">
    <location>
        <begin position="155"/>
        <end position="187"/>
    </location>
</feature>
<dbReference type="EMBL" id="MVBO01000002">
    <property type="protein sequence ID" value="OZJ06618.1"/>
    <property type="molecule type" value="Genomic_DNA"/>
</dbReference>
<feature type="domain" description="Rieske" evidence="6">
    <location>
        <begin position="234"/>
        <end position="314"/>
    </location>
</feature>
<keyword evidence="8" id="KW-1185">Reference proteome</keyword>
<dbReference type="InterPro" id="IPR017941">
    <property type="entry name" value="Rieske_2Fe-2S"/>
</dbReference>
<dbReference type="Gene3D" id="2.102.10.10">
    <property type="entry name" value="Rieske [2Fe-2S] iron-sulphur domain"/>
    <property type="match status" value="1"/>
</dbReference>
<evidence type="ECO:0000256" key="4">
    <source>
        <dbReference type="ARBA" id="ARBA00023014"/>
    </source>
</evidence>
<accession>A0A261Y7R0</accession>
<keyword evidence="4" id="KW-0411">Iron-sulfur</keyword>
<evidence type="ECO:0000259" key="6">
    <source>
        <dbReference type="PROSITE" id="PS51296"/>
    </source>
</evidence>
<evidence type="ECO:0000313" key="8">
    <source>
        <dbReference type="Proteomes" id="UP000242875"/>
    </source>
</evidence>
<protein>
    <recommendedName>
        <fullName evidence="6">Rieske domain-containing protein</fullName>
    </recommendedName>
</protein>
<comment type="caution">
    <text evidence="7">The sequence shown here is derived from an EMBL/GenBank/DDBJ whole genome shotgun (WGS) entry which is preliminary data.</text>
</comment>
<keyword evidence="1" id="KW-0001">2Fe-2S</keyword>
<dbReference type="Proteomes" id="UP000242875">
    <property type="component" value="Unassembled WGS sequence"/>
</dbReference>
<evidence type="ECO:0000256" key="1">
    <source>
        <dbReference type="ARBA" id="ARBA00022714"/>
    </source>
</evidence>
<dbReference type="InterPro" id="IPR036922">
    <property type="entry name" value="Rieske_2Fe-2S_sf"/>
</dbReference>
<dbReference type="GO" id="GO:0046872">
    <property type="term" value="F:metal ion binding"/>
    <property type="evidence" value="ECO:0007669"/>
    <property type="project" value="UniProtKB-KW"/>
</dbReference>
<proteinExistence type="predicted"/>
<dbReference type="SUPFAM" id="SSF50022">
    <property type="entry name" value="ISP domain"/>
    <property type="match status" value="1"/>
</dbReference>
<dbReference type="Pfam" id="PF00355">
    <property type="entry name" value="Rieske"/>
    <property type="match status" value="1"/>
</dbReference>
<feature type="compositionally biased region" description="Polar residues" evidence="5">
    <location>
        <begin position="217"/>
        <end position="233"/>
    </location>
</feature>
<name>A0A261Y7R0_9FUNG</name>
<keyword evidence="3" id="KW-0408">Iron</keyword>